<organism evidence="1">
    <name type="scientific">Blackfly microvirus SF02</name>
    <dbReference type="NCBI Taxonomy" id="2576452"/>
    <lineage>
        <taxon>Viruses</taxon>
        <taxon>Monodnaviria</taxon>
        <taxon>Sangervirae</taxon>
        <taxon>Phixviricota</taxon>
        <taxon>Malgrandaviricetes</taxon>
        <taxon>Petitvirales</taxon>
        <taxon>Microviridae</taxon>
        <taxon>Microvirus</taxon>
    </lineage>
</organism>
<dbReference type="Proteomes" id="UP000323682">
    <property type="component" value="Segment"/>
</dbReference>
<sequence length="128" mass="14780">MKFKTPWNANEFPKKYEVNNKPSMTVPDQTMSISTILERYARGLPVGGSNRVPIYNGEDDDIMPPNWEKLDLSERVDYLEQHTETVKAMRESFQAAEMKRRSAFIPEIKKDTVETPVEQKPVNESTSK</sequence>
<accession>A0A4P8PUC8</accession>
<protein>
    <submittedName>
        <fullName evidence="1">Uncharacterized protein</fullName>
    </submittedName>
</protein>
<evidence type="ECO:0000313" key="1">
    <source>
        <dbReference type="EMBL" id="QCQ85134.1"/>
    </source>
</evidence>
<proteinExistence type="predicted"/>
<name>A0A4P8PUC8_9VIRU</name>
<reference evidence="1" key="1">
    <citation type="submission" date="2018-12" db="EMBL/GenBank/DDBJ databases">
        <title>Singled stranded DNA viruses identified in blackflies (Austrosimulium ungulatum) sampled in New Zealand.</title>
        <authorList>
            <person name="Kraberger S."/>
            <person name="Fontenele R.S."/>
            <person name="Schmidlin K."/>
            <person name="Walters M."/>
            <person name="Varsani A."/>
        </authorList>
    </citation>
    <scope>NUCLEOTIDE SEQUENCE [LARGE SCALE GENOMIC DNA]</scope>
    <source>
        <strain evidence="1">208</strain>
    </source>
</reference>
<dbReference type="EMBL" id="MK249232">
    <property type="protein sequence ID" value="QCQ85134.1"/>
    <property type="molecule type" value="Genomic_DNA"/>
</dbReference>